<evidence type="ECO:0000256" key="1">
    <source>
        <dbReference type="ARBA" id="ARBA00010790"/>
    </source>
</evidence>
<feature type="active site" description="Proton acceptor" evidence="5">
    <location>
        <position position="626"/>
    </location>
</feature>
<dbReference type="PANTHER" id="PTHR46056">
    <property type="entry name" value="LONG-CHAIN-ALCOHOL OXIDASE"/>
    <property type="match status" value="1"/>
</dbReference>
<keyword evidence="2" id="KW-0285">Flavoprotein</keyword>
<dbReference type="GO" id="GO:0050660">
    <property type="term" value="F:flavin adenine dinucleotide binding"/>
    <property type="evidence" value="ECO:0007669"/>
    <property type="project" value="InterPro"/>
</dbReference>
<evidence type="ECO:0000259" key="7">
    <source>
        <dbReference type="Pfam" id="PF00732"/>
    </source>
</evidence>
<dbReference type="GO" id="GO:0016020">
    <property type="term" value="C:membrane"/>
    <property type="evidence" value="ECO:0007669"/>
    <property type="project" value="UniProtKB-SubCell"/>
</dbReference>
<accession>A0A9P1HBL9</accession>
<dbReference type="AlphaFoldDB" id="A0A9P1HBL9"/>
<feature type="region of interest" description="Disordered" evidence="6">
    <location>
        <begin position="1"/>
        <end position="21"/>
    </location>
</feature>
<evidence type="ECO:0000259" key="8">
    <source>
        <dbReference type="Pfam" id="PF05199"/>
    </source>
</evidence>
<evidence type="ECO:0000256" key="6">
    <source>
        <dbReference type="SAM" id="MobiDB-lite"/>
    </source>
</evidence>
<dbReference type="OrthoDB" id="269227at2759"/>
<sequence length="694" mass="74784">MAASQSESPLATQPWGLTPSPDLKQKEWDTLLALCDAAIPAIRSAQSSETKRASNALCLPDDAFAATLESIRSSLPPSTSRETAVAFLEDQPSSIPGFKEVLQYTLLMCTPPGELVDLARVLRILGYSAGSLLLTGYATTITAQPLHVREQILQTTTTTSSKSPGKEPEVLQVDVVIVGSGCGGGVAATVLAEAGLRVLVADVGHHWQSDQLPHSDVDGPKRTFMNGGSILSDDSSTAVAAGQTWGGGGAVNWAAALQPQGFVRREWAATGLPSSPPPPSKVGRPRVRRHGRVHRPRRAQQAQRDPVEQRQEARLGARRRAPEQRPGPHTCGHQCTMGCRSSGKKGPAVYWLPRAAAAGAQFMEGFEVKKILFGRGRSKRAKGVYGVWRSRDEHGGVAGKSVVTRQVIVKATRVIVSSGTLQSPLLLARSGLKNPQIGKNLYLHPVSMMGAVYDEQLEPWKGSIISSACSEFENLDGYGYGPKLEPTCTIPWTWTTWLPWTSGEEWKQMAAKMGCTAAWISLTRDKHTGSVYAGPDGRCQIRYHPSSLDKRHIMEGLIALARINYEAGAREIFTTIPGAPTYLRKDSVDDSATGDGFAADPDFEDWLARLRAYGFPSPQSIFVSAHQMGTCRMSSSPKSGVVNTKGEVWGTKNLYVMDASVFPTSTGVNPFVTVMSIADALSREIVAEVSKSKL</sequence>
<evidence type="ECO:0000256" key="5">
    <source>
        <dbReference type="PIRSR" id="PIRSR028937-1"/>
    </source>
</evidence>
<dbReference type="Gene3D" id="3.50.50.60">
    <property type="entry name" value="FAD/NAD(P)-binding domain"/>
    <property type="match status" value="2"/>
</dbReference>
<evidence type="ECO:0000256" key="3">
    <source>
        <dbReference type="ARBA" id="ARBA00022827"/>
    </source>
</evidence>
<feature type="compositionally biased region" description="Polar residues" evidence="6">
    <location>
        <begin position="1"/>
        <end position="11"/>
    </location>
</feature>
<dbReference type="Pfam" id="PF05199">
    <property type="entry name" value="GMC_oxred_C"/>
    <property type="match status" value="1"/>
</dbReference>
<dbReference type="InterPro" id="IPR036188">
    <property type="entry name" value="FAD/NAD-bd_sf"/>
</dbReference>
<dbReference type="GO" id="GO:0046577">
    <property type="term" value="F:long-chain-alcohol oxidase activity"/>
    <property type="evidence" value="ECO:0007669"/>
    <property type="project" value="UniProtKB-EC"/>
</dbReference>
<reference evidence="9" key="1">
    <citation type="submission" date="2022-11" db="EMBL/GenBank/DDBJ databases">
        <authorList>
            <person name="Scott C."/>
            <person name="Bruce N."/>
        </authorList>
    </citation>
    <scope>NUCLEOTIDE SEQUENCE</scope>
</reference>
<dbReference type="Pfam" id="PF00732">
    <property type="entry name" value="GMC_oxred_N"/>
    <property type="match status" value="1"/>
</dbReference>
<feature type="region of interest" description="Disordered" evidence="6">
    <location>
        <begin position="269"/>
        <end position="333"/>
    </location>
</feature>
<feature type="domain" description="Glucose-methanol-choline oxidoreductase C-terminal" evidence="8">
    <location>
        <begin position="538"/>
        <end position="678"/>
    </location>
</feature>
<dbReference type="SUPFAM" id="SSF51905">
    <property type="entry name" value="FAD/NAD(P)-binding domain"/>
    <property type="match status" value="1"/>
</dbReference>
<proteinExistence type="inferred from homology"/>
<keyword evidence="4" id="KW-0560">Oxidoreductase</keyword>
<evidence type="ECO:0000256" key="4">
    <source>
        <dbReference type="ARBA" id="ARBA00023002"/>
    </source>
</evidence>
<feature type="compositionally biased region" description="Basic and acidic residues" evidence="6">
    <location>
        <begin position="305"/>
        <end position="323"/>
    </location>
</feature>
<dbReference type="InterPro" id="IPR000172">
    <property type="entry name" value="GMC_OxRdtase_N"/>
</dbReference>
<name>A0A9P1HBL9_9PEZI</name>
<evidence type="ECO:0000256" key="2">
    <source>
        <dbReference type="ARBA" id="ARBA00022630"/>
    </source>
</evidence>
<comment type="similarity">
    <text evidence="1">Belongs to the GMC oxidoreductase family.</text>
</comment>
<keyword evidence="10" id="KW-1185">Reference proteome</keyword>
<comment type="caution">
    <text evidence="9">The sequence shown here is derived from an EMBL/GenBank/DDBJ whole genome shotgun (WGS) entry which is preliminary data.</text>
</comment>
<dbReference type="PANTHER" id="PTHR46056:SF12">
    <property type="entry name" value="LONG-CHAIN-ALCOHOL OXIDASE"/>
    <property type="match status" value="1"/>
</dbReference>
<evidence type="ECO:0000313" key="10">
    <source>
        <dbReference type="Proteomes" id="UP000838763"/>
    </source>
</evidence>
<gene>
    <name evidence="9" type="ORF">PPNO1_LOCUS9720</name>
</gene>
<organism evidence="9 10">
    <name type="scientific">Parascedosporium putredinis</name>
    <dbReference type="NCBI Taxonomy" id="1442378"/>
    <lineage>
        <taxon>Eukaryota</taxon>
        <taxon>Fungi</taxon>
        <taxon>Dikarya</taxon>
        <taxon>Ascomycota</taxon>
        <taxon>Pezizomycotina</taxon>
        <taxon>Sordariomycetes</taxon>
        <taxon>Hypocreomycetidae</taxon>
        <taxon>Microascales</taxon>
        <taxon>Microascaceae</taxon>
        <taxon>Parascedosporium</taxon>
    </lineage>
</organism>
<evidence type="ECO:0000313" key="9">
    <source>
        <dbReference type="EMBL" id="CAI4220177.1"/>
    </source>
</evidence>
<keyword evidence="3" id="KW-0274">FAD</keyword>
<dbReference type="EMBL" id="CALLCH030000021">
    <property type="protein sequence ID" value="CAI4220177.1"/>
    <property type="molecule type" value="Genomic_DNA"/>
</dbReference>
<dbReference type="InterPro" id="IPR007867">
    <property type="entry name" value="GMC_OxRtase_C"/>
</dbReference>
<evidence type="ECO:0008006" key="11">
    <source>
        <dbReference type="Google" id="ProtNLM"/>
    </source>
</evidence>
<protein>
    <recommendedName>
        <fullName evidence="11">Long-chain-alcohol oxidase</fullName>
    </recommendedName>
</protein>
<feature type="compositionally biased region" description="Basic residues" evidence="6">
    <location>
        <begin position="283"/>
        <end position="298"/>
    </location>
</feature>
<dbReference type="Proteomes" id="UP000838763">
    <property type="component" value="Unassembled WGS sequence"/>
</dbReference>
<feature type="domain" description="Glucose-methanol-choline oxidoreductase N-terminal" evidence="7">
    <location>
        <begin position="224"/>
        <end position="446"/>
    </location>
</feature>